<dbReference type="InterPro" id="IPR038378">
    <property type="entry name" value="MHB_sf"/>
</dbReference>
<reference evidence="2" key="1">
    <citation type="submission" date="2020-11" db="EMBL/GenBank/DDBJ databases">
        <title>Nocardia NEAU-351.nov., a novel actinomycete isolated from the cow dung.</title>
        <authorList>
            <person name="Zhang X."/>
        </authorList>
    </citation>
    <scope>NUCLEOTIDE SEQUENCE</scope>
    <source>
        <strain evidence="2">NEAU-351</strain>
    </source>
</reference>
<dbReference type="InterPro" id="IPR032407">
    <property type="entry name" value="MHB"/>
</dbReference>
<protein>
    <submittedName>
        <fullName evidence="2">Hemophore-related protein</fullName>
    </submittedName>
</protein>
<accession>A0A931I901</accession>
<organism evidence="2 3">
    <name type="scientific">Nocardia bovistercoris</name>
    <dbReference type="NCBI Taxonomy" id="2785916"/>
    <lineage>
        <taxon>Bacteria</taxon>
        <taxon>Bacillati</taxon>
        <taxon>Actinomycetota</taxon>
        <taxon>Actinomycetes</taxon>
        <taxon>Mycobacteriales</taxon>
        <taxon>Nocardiaceae</taxon>
        <taxon>Nocardia</taxon>
    </lineage>
</organism>
<evidence type="ECO:0000313" key="3">
    <source>
        <dbReference type="Proteomes" id="UP000655751"/>
    </source>
</evidence>
<dbReference type="NCBIfam" id="TIGR04529">
    <property type="entry name" value="MTB_hemophore"/>
    <property type="match status" value="1"/>
</dbReference>
<feature type="chain" id="PRO_5036980263" evidence="1">
    <location>
        <begin position="31"/>
        <end position="128"/>
    </location>
</feature>
<keyword evidence="3" id="KW-1185">Reference proteome</keyword>
<sequence>MAHIRITRAALAVGAAAAAAALLAPGTALAQPGVGGALIETTCTFAQVDAAMHASAPELAARLDAHPDRKAKIQEFLALPVDQRRARVQQGLAEHPGARERIQERKDSPEGQALREKLGVVANTCHNY</sequence>
<dbReference type="GO" id="GO:0020037">
    <property type="term" value="F:heme binding"/>
    <property type="evidence" value="ECO:0007669"/>
    <property type="project" value="InterPro"/>
</dbReference>
<dbReference type="Gene3D" id="1.20.20.20">
    <property type="entry name" value="Haemophore, haem-binding domain"/>
    <property type="match status" value="1"/>
</dbReference>
<dbReference type="AlphaFoldDB" id="A0A931I901"/>
<evidence type="ECO:0000313" key="2">
    <source>
        <dbReference type="EMBL" id="MBH0776904.1"/>
    </source>
</evidence>
<dbReference type="EMBL" id="JADMLG010000004">
    <property type="protein sequence ID" value="MBH0776904.1"/>
    <property type="molecule type" value="Genomic_DNA"/>
</dbReference>
<proteinExistence type="predicted"/>
<comment type="caution">
    <text evidence="2">The sequence shown here is derived from an EMBL/GenBank/DDBJ whole genome shotgun (WGS) entry which is preliminary data.</text>
</comment>
<gene>
    <name evidence="2" type="ORF">IT779_11480</name>
</gene>
<dbReference type="Proteomes" id="UP000655751">
    <property type="component" value="Unassembled WGS sequence"/>
</dbReference>
<dbReference type="RefSeq" id="WP_196149257.1">
    <property type="nucleotide sequence ID" value="NZ_JADMLG010000004.1"/>
</dbReference>
<feature type="signal peptide" evidence="1">
    <location>
        <begin position="1"/>
        <end position="30"/>
    </location>
</feature>
<evidence type="ECO:0000256" key="1">
    <source>
        <dbReference type="SAM" id="SignalP"/>
    </source>
</evidence>
<keyword evidence="1" id="KW-0732">Signal</keyword>
<name>A0A931I901_9NOCA</name>